<dbReference type="AlphaFoldDB" id="A0AA49IY07"/>
<organism evidence="4">
    <name type="scientific">Candidatus Nitricoxidivorans perseverans</name>
    <dbReference type="NCBI Taxonomy" id="2975601"/>
    <lineage>
        <taxon>Bacteria</taxon>
        <taxon>Pseudomonadati</taxon>
        <taxon>Pseudomonadota</taxon>
        <taxon>Betaproteobacteria</taxon>
        <taxon>Nitrosomonadales</taxon>
        <taxon>Sterolibacteriaceae</taxon>
        <taxon>Candidatus Nitricoxidivorans</taxon>
    </lineage>
</organism>
<sequence length="407" mass="44624">MKFALVALVVALPVLASAAPAAKKAQLQEQRSEVRERIEALRQDLARSEASKVSVADRLKETESAISGANRRLRRLAESRASTSAEITRLEEQVRQIDGQIARQQGHLSGLLRAHYTRGDHNMEGDPLRMLLAGRNPNRTAIDYHFLKLLSRAKADLIADLRASATEKERLTGAAREKNAELAAIEATQQQERAVLLDRQKQRQALLARVADRIKAQRREIGVLQRDEKRLASLIEGLKRIAAAKPKPVKPGKPSDKAAPAIRNERIPDPAQASGAFAALKGRLRLPVKGEVAGRFGAPRPEGGITWKGLFIRAAEGAEVHAVAAGRVVFSDWLRGFGNLMIVDHDDDFLSVYGNNQSLLRQAGETVRAGEALATVGNSGGNPESGLYFELRHQGQPFDPMKWADMR</sequence>
<evidence type="ECO:0000313" key="4">
    <source>
        <dbReference type="EMBL" id="WIM05189.1"/>
    </source>
</evidence>
<dbReference type="Proteomes" id="UP001234916">
    <property type="component" value="Chromosome"/>
</dbReference>
<keyword evidence="1" id="KW-0175">Coiled coil</keyword>
<dbReference type="FunFam" id="2.70.70.10:FF:000003">
    <property type="entry name" value="Murein hydrolase activator EnvC"/>
    <property type="match status" value="1"/>
</dbReference>
<dbReference type="PANTHER" id="PTHR21666:SF270">
    <property type="entry name" value="MUREIN HYDROLASE ACTIVATOR ENVC"/>
    <property type="match status" value="1"/>
</dbReference>
<dbReference type="GO" id="GO:0004222">
    <property type="term" value="F:metalloendopeptidase activity"/>
    <property type="evidence" value="ECO:0007669"/>
    <property type="project" value="TreeGrafter"/>
</dbReference>
<reference evidence="4" key="1">
    <citation type="journal article" date="2023" name="Nat. Microbiol.">
        <title>Enrichment and characterization of a nitric oxide-reducing microbial community in a continuous bioreactor.</title>
        <authorList>
            <person name="Garrido-Amador P."/>
            <person name="Stortenbeker N."/>
            <person name="Wessels H.J.C.T."/>
            <person name="Speth D.R."/>
            <person name="Garcia-Heredia I."/>
            <person name="Kartal B."/>
        </authorList>
    </citation>
    <scope>NUCLEOTIDE SEQUENCE</scope>
    <source>
        <strain evidence="4">MAG1</strain>
    </source>
</reference>
<feature type="chain" id="PRO_5041236529" evidence="2">
    <location>
        <begin position="19"/>
        <end position="407"/>
    </location>
</feature>
<name>A0AA49IY07_9PROT</name>
<dbReference type="Gene3D" id="2.70.70.10">
    <property type="entry name" value="Glucose Permease (Domain IIA)"/>
    <property type="match status" value="1"/>
</dbReference>
<dbReference type="PANTHER" id="PTHR21666">
    <property type="entry name" value="PEPTIDASE-RELATED"/>
    <property type="match status" value="1"/>
</dbReference>
<dbReference type="InterPro" id="IPR016047">
    <property type="entry name" value="M23ase_b-sheet_dom"/>
</dbReference>
<keyword evidence="2" id="KW-0732">Signal</keyword>
<feature type="signal peptide" evidence="2">
    <location>
        <begin position="1"/>
        <end position="18"/>
    </location>
</feature>
<evidence type="ECO:0000256" key="2">
    <source>
        <dbReference type="SAM" id="SignalP"/>
    </source>
</evidence>
<protein>
    <submittedName>
        <fullName evidence="4">Peptidoglycan DD-metalloendopeptidase family protein</fullName>
    </submittedName>
</protein>
<dbReference type="EMBL" id="CP107246">
    <property type="protein sequence ID" value="WIM05189.1"/>
    <property type="molecule type" value="Genomic_DNA"/>
</dbReference>
<feature type="coiled-coil region" evidence="1">
    <location>
        <begin position="24"/>
        <end position="100"/>
    </location>
</feature>
<gene>
    <name evidence="4" type="ORF">OHM77_10850</name>
</gene>
<proteinExistence type="predicted"/>
<dbReference type="Gene3D" id="6.10.250.3150">
    <property type="match status" value="1"/>
</dbReference>
<dbReference type="SUPFAM" id="SSF51261">
    <property type="entry name" value="Duplicated hybrid motif"/>
    <property type="match status" value="1"/>
</dbReference>
<dbReference type="KEGG" id="npv:OHM77_10850"/>
<accession>A0AA49IY07</accession>
<dbReference type="InterPro" id="IPR050570">
    <property type="entry name" value="Cell_wall_metabolism_enzyme"/>
</dbReference>
<evidence type="ECO:0000259" key="3">
    <source>
        <dbReference type="Pfam" id="PF01551"/>
    </source>
</evidence>
<evidence type="ECO:0000256" key="1">
    <source>
        <dbReference type="SAM" id="Coils"/>
    </source>
</evidence>
<dbReference type="CDD" id="cd12797">
    <property type="entry name" value="M23_peptidase"/>
    <property type="match status" value="1"/>
</dbReference>
<dbReference type="InterPro" id="IPR011055">
    <property type="entry name" value="Dup_hybrid_motif"/>
</dbReference>
<feature type="domain" description="M23ase beta-sheet core" evidence="3">
    <location>
        <begin position="307"/>
        <end position="400"/>
    </location>
</feature>
<dbReference type="Pfam" id="PF01551">
    <property type="entry name" value="Peptidase_M23"/>
    <property type="match status" value="1"/>
</dbReference>